<keyword evidence="6 8" id="KW-0067">ATP-binding</keyword>
<dbReference type="Pfam" id="PF01503">
    <property type="entry name" value="PRA-PH"/>
    <property type="match status" value="1"/>
</dbReference>
<accession>F2B1S2</accession>
<name>F2B1S2_RHOBT</name>
<dbReference type="GO" id="GO:0004636">
    <property type="term" value="F:phosphoribosyl-ATP diphosphatase activity"/>
    <property type="evidence" value="ECO:0007669"/>
    <property type="project" value="UniProtKB-UniRule"/>
</dbReference>
<dbReference type="InterPro" id="IPR008179">
    <property type="entry name" value="HisE"/>
</dbReference>
<evidence type="ECO:0000256" key="4">
    <source>
        <dbReference type="ARBA" id="ARBA00022741"/>
    </source>
</evidence>
<evidence type="ECO:0000256" key="3">
    <source>
        <dbReference type="ARBA" id="ARBA00022605"/>
    </source>
</evidence>
<evidence type="ECO:0000313" key="10">
    <source>
        <dbReference type="EMBL" id="EGF24130.1"/>
    </source>
</evidence>
<dbReference type="Proteomes" id="UP000006222">
    <property type="component" value="Unassembled WGS sequence"/>
</dbReference>
<dbReference type="NCBIfam" id="TIGR03188">
    <property type="entry name" value="histidine_hisI"/>
    <property type="match status" value="1"/>
</dbReference>
<dbReference type="SUPFAM" id="SSF101386">
    <property type="entry name" value="all-alpha NTP pyrophosphatases"/>
    <property type="match status" value="1"/>
</dbReference>
<feature type="region of interest" description="Disordered" evidence="9">
    <location>
        <begin position="135"/>
        <end position="158"/>
    </location>
</feature>
<sequence length="158" mass="17283">MKKTTTELVGLVARRVPIVCWRKYVGQGNSPLCRNGNSMPESLLPLDRLMATLRTRAAERPEGSYTTKLMNGGAEAIGQKIREEAEELIEAADEPDEAGRQHAIYEAGDLIYHAMVLMAWRGIELDEVAAELARREGTSGLVEKASRPAKKDSGTADS</sequence>
<dbReference type="GO" id="GO:0000105">
    <property type="term" value="P:L-histidine biosynthetic process"/>
    <property type="evidence" value="ECO:0007669"/>
    <property type="project" value="UniProtKB-UniRule"/>
</dbReference>
<dbReference type="GO" id="GO:0005737">
    <property type="term" value="C:cytoplasm"/>
    <property type="evidence" value="ECO:0007669"/>
    <property type="project" value="UniProtKB-SubCell"/>
</dbReference>
<dbReference type="AlphaFoldDB" id="F2B1S2"/>
<evidence type="ECO:0000256" key="5">
    <source>
        <dbReference type="ARBA" id="ARBA00022801"/>
    </source>
</evidence>
<proteinExistence type="inferred from homology"/>
<comment type="subcellular location">
    <subcellularLocation>
        <location evidence="8">Cytoplasm</location>
    </subcellularLocation>
</comment>
<dbReference type="GO" id="GO:0005524">
    <property type="term" value="F:ATP binding"/>
    <property type="evidence" value="ECO:0007669"/>
    <property type="project" value="UniProtKB-KW"/>
</dbReference>
<comment type="catalytic activity">
    <reaction evidence="1 8">
        <text>1-(5-phospho-beta-D-ribosyl)-ATP + H2O = 1-(5-phospho-beta-D-ribosyl)-5'-AMP + diphosphate + H(+)</text>
        <dbReference type="Rhea" id="RHEA:22828"/>
        <dbReference type="ChEBI" id="CHEBI:15377"/>
        <dbReference type="ChEBI" id="CHEBI:15378"/>
        <dbReference type="ChEBI" id="CHEBI:33019"/>
        <dbReference type="ChEBI" id="CHEBI:59457"/>
        <dbReference type="ChEBI" id="CHEBI:73183"/>
        <dbReference type="EC" id="3.6.1.31"/>
    </reaction>
</comment>
<dbReference type="PATRIC" id="fig|991778.3.peg.6280"/>
<dbReference type="EC" id="3.6.1.31" evidence="8"/>
<comment type="pathway">
    <text evidence="2 8">Amino-acid biosynthesis; L-histidine biosynthesis; L-histidine from 5-phospho-alpha-D-ribose 1-diphosphate: step 2/9.</text>
</comment>
<protein>
    <recommendedName>
        <fullName evidence="8">Phosphoribosyl-ATP pyrophosphatase</fullName>
        <shortName evidence="8">PRA-PH</shortName>
        <ecNumber evidence="8">3.6.1.31</ecNumber>
    </recommendedName>
</protein>
<dbReference type="EMBL" id="AFAR01000311">
    <property type="protein sequence ID" value="EGF24130.1"/>
    <property type="molecule type" value="Genomic_DNA"/>
</dbReference>
<feature type="compositionally biased region" description="Basic and acidic residues" evidence="9">
    <location>
        <begin position="144"/>
        <end position="158"/>
    </location>
</feature>
<evidence type="ECO:0000256" key="6">
    <source>
        <dbReference type="ARBA" id="ARBA00022840"/>
    </source>
</evidence>
<reference evidence="10 11" key="1">
    <citation type="journal article" date="2013" name="Mar. Genomics">
        <title>Expression of sulfatases in Rhodopirellula baltica and the diversity of sulfatases in the genus Rhodopirellula.</title>
        <authorList>
            <person name="Wegner C.E."/>
            <person name="Richter-Heitmann T."/>
            <person name="Klindworth A."/>
            <person name="Klockow C."/>
            <person name="Richter M."/>
            <person name="Achstetter T."/>
            <person name="Glockner F.O."/>
            <person name="Harder J."/>
        </authorList>
    </citation>
    <scope>NUCLEOTIDE SEQUENCE [LARGE SCALE GENOMIC DNA]</scope>
    <source>
        <strain evidence="10 11">WH47</strain>
    </source>
</reference>
<keyword evidence="8" id="KW-0963">Cytoplasm</keyword>
<evidence type="ECO:0000256" key="1">
    <source>
        <dbReference type="ARBA" id="ARBA00001460"/>
    </source>
</evidence>
<organism evidence="10 11">
    <name type="scientific">Rhodopirellula baltica WH47</name>
    <dbReference type="NCBI Taxonomy" id="991778"/>
    <lineage>
        <taxon>Bacteria</taxon>
        <taxon>Pseudomonadati</taxon>
        <taxon>Planctomycetota</taxon>
        <taxon>Planctomycetia</taxon>
        <taxon>Pirellulales</taxon>
        <taxon>Pirellulaceae</taxon>
        <taxon>Rhodopirellula</taxon>
    </lineage>
</organism>
<evidence type="ECO:0000256" key="2">
    <source>
        <dbReference type="ARBA" id="ARBA00005204"/>
    </source>
</evidence>
<comment type="similarity">
    <text evidence="8">Belongs to the PRA-PH family.</text>
</comment>
<evidence type="ECO:0000256" key="7">
    <source>
        <dbReference type="ARBA" id="ARBA00023102"/>
    </source>
</evidence>
<dbReference type="InterPro" id="IPR021130">
    <property type="entry name" value="PRib-ATP_PPHydrolase-like"/>
</dbReference>
<keyword evidence="5 8" id="KW-0378">Hydrolase</keyword>
<evidence type="ECO:0000313" key="11">
    <source>
        <dbReference type="Proteomes" id="UP000006222"/>
    </source>
</evidence>
<dbReference type="CDD" id="cd11534">
    <property type="entry name" value="NTP-PPase_HisIE_like"/>
    <property type="match status" value="1"/>
</dbReference>
<comment type="caution">
    <text evidence="10">The sequence shown here is derived from an EMBL/GenBank/DDBJ whole genome shotgun (WGS) entry which is preliminary data.</text>
</comment>
<dbReference type="Gene3D" id="1.10.287.1080">
    <property type="entry name" value="MazG-like"/>
    <property type="match status" value="1"/>
</dbReference>
<dbReference type="PANTHER" id="PTHR42945">
    <property type="entry name" value="HISTIDINE BIOSYNTHESIS BIFUNCTIONAL PROTEIN"/>
    <property type="match status" value="1"/>
</dbReference>
<keyword evidence="3 8" id="KW-0028">Amino-acid biosynthesis</keyword>
<keyword evidence="7 8" id="KW-0368">Histidine biosynthesis</keyword>
<evidence type="ECO:0000256" key="8">
    <source>
        <dbReference type="HAMAP-Rule" id="MF_01020"/>
    </source>
</evidence>
<dbReference type="PANTHER" id="PTHR42945:SF1">
    <property type="entry name" value="HISTIDINE BIOSYNTHESIS BIFUNCTIONAL PROTEIN HIS7"/>
    <property type="match status" value="1"/>
</dbReference>
<evidence type="ECO:0000256" key="9">
    <source>
        <dbReference type="SAM" id="MobiDB-lite"/>
    </source>
</evidence>
<gene>
    <name evidence="8" type="primary">hisE</name>
    <name evidence="10" type="ORF">RBWH47_01306</name>
</gene>
<dbReference type="UniPathway" id="UPA00031">
    <property type="reaction ID" value="UER00007"/>
</dbReference>
<keyword evidence="4 8" id="KW-0547">Nucleotide-binding</keyword>
<dbReference type="HAMAP" id="MF_01020">
    <property type="entry name" value="HisE"/>
    <property type="match status" value="1"/>
</dbReference>